<dbReference type="Pfam" id="PF00583">
    <property type="entry name" value="Acetyltransf_1"/>
    <property type="match status" value="1"/>
</dbReference>
<dbReference type="OrthoDB" id="1912023at2759"/>
<reference evidence="2" key="1">
    <citation type="submission" date="2025-08" db="UniProtKB">
        <authorList>
            <consortium name="RefSeq"/>
        </authorList>
    </citation>
    <scope>IDENTIFICATION</scope>
    <source>
        <tissue evidence="2">Leaves</tissue>
    </source>
</reference>
<accession>A0A2I4GZG1</accession>
<evidence type="ECO:0000313" key="2">
    <source>
        <dbReference type="RefSeq" id="XP_018849290.1"/>
    </source>
</evidence>
<dbReference type="PROSITE" id="PS51186">
    <property type="entry name" value="GNAT"/>
    <property type="match status" value="1"/>
</dbReference>
<dbReference type="SUPFAM" id="SSF55729">
    <property type="entry name" value="Acyl-CoA N-acyltransferases (Nat)"/>
    <property type="match status" value="1"/>
</dbReference>
<dbReference type="FunCoup" id="A0A2I4GZG1">
    <property type="interactions" value="203"/>
</dbReference>
<dbReference type="GeneID" id="109012216"/>
<evidence type="ECO:0000313" key="1">
    <source>
        <dbReference type="Proteomes" id="UP000235220"/>
    </source>
</evidence>
<dbReference type="CDD" id="cd04301">
    <property type="entry name" value="NAT_SF"/>
    <property type="match status" value="1"/>
</dbReference>
<sequence>MAHLLANHNNILRRLHSEPSNVFTCHKQGRRTSLMDFGGSWRNAIPSGGKSEQPLLYLAKARAFAVHCSTSSADQEVGFVGNGNSAINAEEKSRYLVDEYGWRVRRLVVKADEMKKAAQVQAEAFHEPVALFNDFFFEFFQAEVLSGLLYKLRNSPPNRYACLVTEPNTNASDVQKQLVGVVDVTVLRDKAVLEHLPAGAEEYLYVSGIAVLKEFRRQKIATVLLKACDVLSTLWGFEYLALRAYEDDLGARKLYASAGYQVVSGDPPWMTTWIGRKRRVLMIKTSRNLHA</sequence>
<dbReference type="RefSeq" id="XP_018849290.1">
    <property type="nucleotide sequence ID" value="XM_018993745.2"/>
</dbReference>
<dbReference type="Gramene" id="Jr15_08300_p1">
    <property type="protein sequence ID" value="cds.Jr15_08300_p1"/>
    <property type="gene ID" value="Jr15_08300"/>
</dbReference>
<dbReference type="GO" id="GO:0008080">
    <property type="term" value="F:N-acetyltransferase activity"/>
    <property type="evidence" value="ECO:0000318"/>
    <property type="project" value="GO_Central"/>
</dbReference>
<protein>
    <submittedName>
        <fullName evidence="2">Uncharacterized protein LOC109012216 isoform X2</fullName>
    </submittedName>
</protein>
<dbReference type="InterPro" id="IPR051556">
    <property type="entry name" value="N-term/lysine_N-AcTrnsfr"/>
</dbReference>
<organism evidence="1 2">
    <name type="scientific">Juglans regia</name>
    <name type="common">English walnut</name>
    <dbReference type="NCBI Taxonomy" id="51240"/>
    <lineage>
        <taxon>Eukaryota</taxon>
        <taxon>Viridiplantae</taxon>
        <taxon>Streptophyta</taxon>
        <taxon>Embryophyta</taxon>
        <taxon>Tracheophyta</taxon>
        <taxon>Spermatophyta</taxon>
        <taxon>Magnoliopsida</taxon>
        <taxon>eudicotyledons</taxon>
        <taxon>Gunneridae</taxon>
        <taxon>Pentapetalae</taxon>
        <taxon>rosids</taxon>
        <taxon>fabids</taxon>
        <taxon>Fagales</taxon>
        <taxon>Juglandaceae</taxon>
        <taxon>Juglans</taxon>
    </lineage>
</organism>
<proteinExistence type="predicted"/>
<dbReference type="Gene3D" id="3.40.630.30">
    <property type="match status" value="1"/>
</dbReference>
<dbReference type="GO" id="GO:0031415">
    <property type="term" value="C:NatA complex"/>
    <property type="evidence" value="ECO:0000318"/>
    <property type="project" value="GO_Central"/>
</dbReference>
<dbReference type="AlphaFoldDB" id="A0A2I4GZG1"/>
<dbReference type="InterPro" id="IPR000182">
    <property type="entry name" value="GNAT_dom"/>
</dbReference>
<dbReference type="Proteomes" id="UP000235220">
    <property type="component" value="Chromosome 15"/>
</dbReference>
<dbReference type="STRING" id="51240.A0A2I4GZG1"/>
<dbReference type="PANTHER" id="PTHR42919">
    <property type="entry name" value="N-ALPHA-ACETYLTRANSFERASE"/>
    <property type="match status" value="1"/>
</dbReference>
<dbReference type="PANTHER" id="PTHR42919:SF20">
    <property type="entry name" value="GCN5-RELATED N-ACETYLTRANSFERASE 10, CHLOROPLASTIC"/>
    <property type="match status" value="1"/>
</dbReference>
<keyword evidence="1" id="KW-1185">Reference proteome</keyword>
<dbReference type="KEGG" id="jre:109012216"/>
<dbReference type="InterPro" id="IPR016181">
    <property type="entry name" value="Acyl_CoA_acyltransferase"/>
</dbReference>
<dbReference type="GO" id="GO:0007064">
    <property type="term" value="P:mitotic sister chromatid cohesion"/>
    <property type="evidence" value="ECO:0000318"/>
    <property type="project" value="GO_Central"/>
</dbReference>
<name>A0A2I4GZG1_JUGRE</name>
<gene>
    <name evidence="2" type="primary">LOC109012216</name>
</gene>